<dbReference type="AlphaFoldDB" id="A0A426YZB2"/>
<feature type="compositionally biased region" description="Basic and acidic residues" evidence="1">
    <location>
        <begin position="78"/>
        <end position="115"/>
    </location>
</feature>
<dbReference type="EMBL" id="AMZH03009353">
    <property type="protein sequence ID" value="RRT57044.1"/>
    <property type="molecule type" value="Genomic_DNA"/>
</dbReference>
<evidence type="ECO:0000313" key="4">
    <source>
        <dbReference type="Proteomes" id="UP000287651"/>
    </source>
</evidence>
<dbReference type="PANTHER" id="PTHR47422">
    <property type="entry name" value="DNAJ HEAT SHOCK N-TERMINAL DOMAIN-CONTAINING PROTEIN"/>
    <property type="match status" value="1"/>
</dbReference>
<protein>
    <recommendedName>
        <fullName evidence="2">DUF3752 domain-containing protein</fullName>
    </recommendedName>
</protein>
<dbReference type="PANTHER" id="PTHR47422:SF1">
    <property type="entry name" value="DNAJ HEAT SHOCK N-TERMINAL DOMAIN-CONTAINING PROTEIN"/>
    <property type="match status" value="1"/>
</dbReference>
<organism evidence="3 4">
    <name type="scientific">Ensete ventricosum</name>
    <name type="common">Abyssinian banana</name>
    <name type="synonym">Musa ensete</name>
    <dbReference type="NCBI Taxonomy" id="4639"/>
    <lineage>
        <taxon>Eukaryota</taxon>
        <taxon>Viridiplantae</taxon>
        <taxon>Streptophyta</taxon>
        <taxon>Embryophyta</taxon>
        <taxon>Tracheophyta</taxon>
        <taxon>Spermatophyta</taxon>
        <taxon>Magnoliopsida</taxon>
        <taxon>Liliopsida</taxon>
        <taxon>Zingiberales</taxon>
        <taxon>Musaceae</taxon>
        <taxon>Ensete</taxon>
    </lineage>
</organism>
<sequence>MCRTMSTCAKLYWTCHHMVKPVLAVTGGMPIGKTCYLEAFNKAKALGDIEDERKSMSRDAELVDKYNASKRSVSLVQKHREESSRPKKKVKQPEKEEWEGMHPWKPWDREKDLTAGRKKVNFDSENMQQGLASRFSSGNVQRNFL</sequence>
<gene>
    <name evidence="3" type="ORF">B296_00032807</name>
</gene>
<comment type="caution">
    <text evidence="3">The sequence shown here is derived from an EMBL/GenBank/DDBJ whole genome shotgun (WGS) entry which is preliminary data.</text>
</comment>
<feature type="region of interest" description="Disordered" evidence="1">
    <location>
        <begin position="71"/>
        <end position="145"/>
    </location>
</feature>
<dbReference type="InterPro" id="IPR022226">
    <property type="entry name" value="DUF3752"/>
</dbReference>
<dbReference type="Pfam" id="PF12572">
    <property type="entry name" value="DUF3752"/>
    <property type="match status" value="1"/>
</dbReference>
<feature type="domain" description="DUF3752" evidence="2">
    <location>
        <begin position="41"/>
        <end position="136"/>
    </location>
</feature>
<evidence type="ECO:0000313" key="3">
    <source>
        <dbReference type="EMBL" id="RRT57044.1"/>
    </source>
</evidence>
<evidence type="ECO:0000259" key="2">
    <source>
        <dbReference type="Pfam" id="PF12572"/>
    </source>
</evidence>
<reference evidence="3 4" key="1">
    <citation type="journal article" date="2014" name="Agronomy (Basel)">
        <title>A Draft Genome Sequence for Ensete ventricosum, the Drought-Tolerant Tree Against Hunger.</title>
        <authorList>
            <person name="Harrison J."/>
            <person name="Moore K.A."/>
            <person name="Paszkiewicz K."/>
            <person name="Jones T."/>
            <person name="Grant M."/>
            <person name="Ambacheew D."/>
            <person name="Muzemil S."/>
            <person name="Studholme D.J."/>
        </authorList>
    </citation>
    <scope>NUCLEOTIDE SEQUENCE [LARGE SCALE GENOMIC DNA]</scope>
</reference>
<accession>A0A426YZB2</accession>
<evidence type="ECO:0000256" key="1">
    <source>
        <dbReference type="SAM" id="MobiDB-lite"/>
    </source>
</evidence>
<dbReference type="Proteomes" id="UP000287651">
    <property type="component" value="Unassembled WGS sequence"/>
</dbReference>
<feature type="compositionally biased region" description="Polar residues" evidence="1">
    <location>
        <begin position="123"/>
        <end position="145"/>
    </location>
</feature>
<name>A0A426YZB2_ENSVE</name>
<proteinExistence type="predicted"/>